<feature type="non-terminal residue" evidence="2">
    <location>
        <position position="1"/>
    </location>
</feature>
<feature type="coiled-coil region" evidence="1">
    <location>
        <begin position="95"/>
        <end position="129"/>
    </location>
</feature>
<dbReference type="HOGENOM" id="CLU_705085_0_0_1"/>
<sequence length="392" mass="44577">SHAFLQFRGLWADAVDEAQPSWTSEWRSAKYRRGSKVLQEYWWRASPELAAAAGSGNFNLAPQAQPVTGRQPQVQRTEAEMSTVSGSTNYISGYIVEIKQELARKIAQLEDLQQLVLSTEQEVEQLKERSRSAHLQVDLDFTNLQGPREQIMDKLDQGFWKSSEEAALEDGDALLLEWLGSLDYDDILDQEFVAKCVPDHVFCLIDLIVGQDGRNMERWQSLKIAFPIAPELSLLIWPKLMRPTPSLSDIQFIHSVLREFQLVGKFSSVLEKIEFHFPTLEEFVLEWGAYVHVQTKPWLPAVHASRLRWNVGNTPIDLITDVSKGVLRTILHRYTNTKGLCVPAFVKTVLLGLLKEIFDDGILCNSWEVVSFHDMSGILETVRVKDIVGSRK</sequence>
<keyword evidence="3" id="KW-1185">Reference proteome</keyword>
<evidence type="ECO:0000313" key="3">
    <source>
        <dbReference type="Proteomes" id="UP000054097"/>
    </source>
</evidence>
<keyword evidence="1" id="KW-0175">Coiled coil</keyword>
<evidence type="ECO:0000256" key="1">
    <source>
        <dbReference type="SAM" id="Coils"/>
    </source>
</evidence>
<dbReference type="AlphaFoldDB" id="A0A0C3AHT2"/>
<dbReference type="Proteomes" id="UP000054097">
    <property type="component" value="Unassembled WGS sequence"/>
</dbReference>
<dbReference type="EMBL" id="KN824599">
    <property type="protein sequence ID" value="KIM19619.1"/>
    <property type="molecule type" value="Genomic_DNA"/>
</dbReference>
<protein>
    <submittedName>
        <fullName evidence="2">Uncharacterized protein</fullName>
    </submittedName>
</protein>
<gene>
    <name evidence="2" type="ORF">M408DRAFT_313959</name>
</gene>
<name>A0A0C3AHT2_SERVB</name>
<reference evidence="2 3" key="1">
    <citation type="submission" date="2014-04" db="EMBL/GenBank/DDBJ databases">
        <authorList>
            <consortium name="DOE Joint Genome Institute"/>
            <person name="Kuo A."/>
            <person name="Zuccaro A."/>
            <person name="Kohler A."/>
            <person name="Nagy L.G."/>
            <person name="Floudas D."/>
            <person name="Copeland A."/>
            <person name="Barry K.W."/>
            <person name="Cichocki N."/>
            <person name="Veneault-Fourrey C."/>
            <person name="LaButti K."/>
            <person name="Lindquist E.A."/>
            <person name="Lipzen A."/>
            <person name="Lundell T."/>
            <person name="Morin E."/>
            <person name="Murat C."/>
            <person name="Sun H."/>
            <person name="Tunlid A."/>
            <person name="Henrissat B."/>
            <person name="Grigoriev I.V."/>
            <person name="Hibbett D.S."/>
            <person name="Martin F."/>
            <person name="Nordberg H.P."/>
            <person name="Cantor M.N."/>
            <person name="Hua S.X."/>
        </authorList>
    </citation>
    <scope>NUCLEOTIDE SEQUENCE [LARGE SCALE GENOMIC DNA]</scope>
    <source>
        <strain evidence="2 3">MAFF 305830</strain>
    </source>
</reference>
<accession>A0A0C3AHT2</accession>
<organism evidence="2 3">
    <name type="scientific">Serendipita vermifera MAFF 305830</name>
    <dbReference type="NCBI Taxonomy" id="933852"/>
    <lineage>
        <taxon>Eukaryota</taxon>
        <taxon>Fungi</taxon>
        <taxon>Dikarya</taxon>
        <taxon>Basidiomycota</taxon>
        <taxon>Agaricomycotina</taxon>
        <taxon>Agaricomycetes</taxon>
        <taxon>Sebacinales</taxon>
        <taxon>Serendipitaceae</taxon>
        <taxon>Serendipita</taxon>
    </lineage>
</organism>
<reference evidence="3" key="2">
    <citation type="submission" date="2015-01" db="EMBL/GenBank/DDBJ databases">
        <title>Evolutionary Origins and Diversification of the Mycorrhizal Mutualists.</title>
        <authorList>
            <consortium name="DOE Joint Genome Institute"/>
            <consortium name="Mycorrhizal Genomics Consortium"/>
            <person name="Kohler A."/>
            <person name="Kuo A."/>
            <person name="Nagy L.G."/>
            <person name="Floudas D."/>
            <person name="Copeland A."/>
            <person name="Barry K.W."/>
            <person name="Cichocki N."/>
            <person name="Veneault-Fourrey C."/>
            <person name="LaButti K."/>
            <person name="Lindquist E.A."/>
            <person name="Lipzen A."/>
            <person name="Lundell T."/>
            <person name="Morin E."/>
            <person name="Murat C."/>
            <person name="Riley R."/>
            <person name="Ohm R."/>
            <person name="Sun H."/>
            <person name="Tunlid A."/>
            <person name="Henrissat B."/>
            <person name="Grigoriev I.V."/>
            <person name="Hibbett D.S."/>
            <person name="Martin F."/>
        </authorList>
    </citation>
    <scope>NUCLEOTIDE SEQUENCE [LARGE SCALE GENOMIC DNA]</scope>
    <source>
        <strain evidence="3">MAFF 305830</strain>
    </source>
</reference>
<proteinExistence type="predicted"/>
<evidence type="ECO:0000313" key="2">
    <source>
        <dbReference type="EMBL" id="KIM19619.1"/>
    </source>
</evidence>